<feature type="transmembrane region" description="Helical" evidence="2">
    <location>
        <begin position="6"/>
        <end position="26"/>
    </location>
</feature>
<evidence type="ECO:0000256" key="2">
    <source>
        <dbReference type="SAM" id="Phobius"/>
    </source>
</evidence>
<keyword evidence="2" id="KW-1133">Transmembrane helix</keyword>
<proteinExistence type="predicted"/>
<name>A0A8H7N6P5_BIOOC</name>
<sequence length="117" mass="13504">MPLRDLLPLLVILAPPLILYGLYGYCIRSRLRQRSEAAQADGQFRLRDPGPPIMRYFTFYRNLGMIFESRRDYVPVQDDPQASVRLEPQSQPPQQRDERPYSSHASSQRTEDPGAVV</sequence>
<organism evidence="3 4">
    <name type="scientific">Bionectria ochroleuca</name>
    <name type="common">Gliocladium roseum</name>
    <dbReference type="NCBI Taxonomy" id="29856"/>
    <lineage>
        <taxon>Eukaryota</taxon>
        <taxon>Fungi</taxon>
        <taxon>Dikarya</taxon>
        <taxon>Ascomycota</taxon>
        <taxon>Pezizomycotina</taxon>
        <taxon>Sordariomycetes</taxon>
        <taxon>Hypocreomycetidae</taxon>
        <taxon>Hypocreales</taxon>
        <taxon>Bionectriaceae</taxon>
        <taxon>Clonostachys</taxon>
    </lineage>
</organism>
<dbReference type="EMBL" id="JADCTT010000007">
    <property type="protein sequence ID" value="KAF9750067.1"/>
    <property type="molecule type" value="Genomic_DNA"/>
</dbReference>
<protein>
    <submittedName>
        <fullName evidence="3">Uncharacterized protein</fullName>
    </submittedName>
</protein>
<accession>A0A8H7N6P5</accession>
<evidence type="ECO:0000313" key="3">
    <source>
        <dbReference type="EMBL" id="KAF9750067.1"/>
    </source>
</evidence>
<keyword evidence="2" id="KW-0472">Membrane</keyword>
<evidence type="ECO:0000313" key="4">
    <source>
        <dbReference type="Proteomes" id="UP000616885"/>
    </source>
</evidence>
<feature type="region of interest" description="Disordered" evidence="1">
    <location>
        <begin position="77"/>
        <end position="117"/>
    </location>
</feature>
<comment type="caution">
    <text evidence="3">The sequence shown here is derived from an EMBL/GenBank/DDBJ whole genome shotgun (WGS) entry which is preliminary data.</text>
</comment>
<dbReference type="Proteomes" id="UP000616885">
    <property type="component" value="Unassembled WGS sequence"/>
</dbReference>
<gene>
    <name evidence="3" type="ORF">IM811_016094</name>
</gene>
<keyword evidence="2" id="KW-0812">Transmembrane</keyword>
<dbReference type="AlphaFoldDB" id="A0A8H7N6P5"/>
<evidence type="ECO:0000256" key="1">
    <source>
        <dbReference type="SAM" id="MobiDB-lite"/>
    </source>
</evidence>
<reference evidence="3" key="1">
    <citation type="submission" date="2020-10" db="EMBL/GenBank/DDBJ databases">
        <title>High-Quality Genome Resource of Clonostachys rosea strain S41 by Oxford Nanopore Long-Read Sequencing.</title>
        <authorList>
            <person name="Wang H."/>
        </authorList>
    </citation>
    <scope>NUCLEOTIDE SEQUENCE</scope>
    <source>
        <strain evidence="3">S41</strain>
    </source>
</reference>